<keyword evidence="2" id="KW-1185">Reference proteome</keyword>
<dbReference type="Proteomes" id="UP000505355">
    <property type="component" value="Chromosome"/>
</dbReference>
<dbReference type="SUPFAM" id="SSF49265">
    <property type="entry name" value="Fibronectin type III"/>
    <property type="match status" value="1"/>
</dbReference>
<dbReference type="InterPro" id="IPR013783">
    <property type="entry name" value="Ig-like_fold"/>
</dbReference>
<sequence length="320" mass="35563">MKFNLIPLSLFLAVFIAAGLNSCKDIIEPSLKDRSITPEAPANGYNSANYNVNFWWDEVDDALKYRLQVVSPKFDSVGTLVLDTVVKTNKFTINLNPGEYQWRVRAENGSSQTVYSTPKSFRILYSSIKQQQVKLGSPGNGLLTNQAGVAFQWGDVYGATKYHLQIDTNSFSDENTLVYNQVIPGQQFNFSFPKDQTYQWRVRAENDTAQALWSTISQITYDHTPPPKVVLSLPAKGQTVNSPVTLQWNSALTAAKYKLYVFKADSVTAYNATFPVLLSNTSYVFTPTSNPGGTIYWKVSGIDAAGNEGPTSDIRSFVLQ</sequence>
<dbReference type="KEGG" id="mmab:HQ865_15265"/>
<reference evidence="1 2" key="1">
    <citation type="submission" date="2020-05" db="EMBL/GenBank/DDBJ databases">
        <title>Mucilaginibacter mali sp. nov.</title>
        <authorList>
            <person name="Kim H.S."/>
            <person name="Lee K.C."/>
            <person name="Suh M.K."/>
            <person name="Kim J.-S."/>
            <person name="Han K.-I."/>
            <person name="Eom M.K."/>
            <person name="Shin Y.K."/>
            <person name="Lee J.-S."/>
        </authorList>
    </citation>
    <scope>NUCLEOTIDE SEQUENCE [LARGE SCALE GENOMIC DNA]</scope>
    <source>
        <strain evidence="1 2">G2-14</strain>
    </source>
</reference>
<evidence type="ECO:0008006" key="3">
    <source>
        <dbReference type="Google" id="ProtNLM"/>
    </source>
</evidence>
<evidence type="ECO:0000313" key="2">
    <source>
        <dbReference type="Proteomes" id="UP000505355"/>
    </source>
</evidence>
<protein>
    <recommendedName>
        <fullName evidence="3">Fibronectin type-III domain-containing protein</fullName>
    </recommendedName>
</protein>
<evidence type="ECO:0000313" key="1">
    <source>
        <dbReference type="EMBL" id="QKJ31055.1"/>
    </source>
</evidence>
<dbReference type="Gene3D" id="2.60.40.10">
    <property type="entry name" value="Immunoglobulins"/>
    <property type="match status" value="3"/>
</dbReference>
<dbReference type="AlphaFoldDB" id="A0A7D4TW30"/>
<name>A0A7D4TW30_9SPHI</name>
<dbReference type="EMBL" id="CP054139">
    <property type="protein sequence ID" value="QKJ31055.1"/>
    <property type="molecule type" value="Genomic_DNA"/>
</dbReference>
<accession>A0A7D4TW30</accession>
<gene>
    <name evidence="1" type="ORF">HQ865_15265</name>
</gene>
<dbReference type="RefSeq" id="WP_173415722.1">
    <property type="nucleotide sequence ID" value="NZ_CP054139.1"/>
</dbReference>
<proteinExistence type="predicted"/>
<organism evidence="1 2">
    <name type="scientific">Mucilaginibacter mali</name>
    <dbReference type="NCBI Taxonomy" id="2740462"/>
    <lineage>
        <taxon>Bacteria</taxon>
        <taxon>Pseudomonadati</taxon>
        <taxon>Bacteroidota</taxon>
        <taxon>Sphingobacteriia</taxon>
        <taxon>Sphingobacteriales</taxon>
        <taxon>Sphingobacteriaceae</taxon>
        <taxon>Mucilaginibacter</taxon>
    </lineage>
</organism>
<dbReference type="InterPro" id="IPR036116">
    <property type="entry name" value="FN3_sf"/>
</dbReference>